<dbReference type="RefSeq" id="WP_072311080.1">
    <property type="nucleotide sequence ID" value="NZ_FPIW01000002.1"/>
</dbReference>
<dbReference type="InterPro" id="IPR051786">
    <property type="entry name" value="ASN_synthetase/amidase"/>
</dbReference>
<comment type="caution">
    <text evidence="12">The sequence shown here is derived from an EMBL/GenBank/DDBJ whole genome shotgun (WGS) entry which is preliminary data.</text>
</comment>
<proteinExistence type="inferred from homology"/>
<feature type="domain" description="Glutamine amidotransferase type-2" evidence="11">
    <location>
        <begin position="2"/>
        <end position="219"/>
    </location>
</feature>
<dbReference type="InterPro" id="IPR014729">
    <property type="entry name" value="Rossmann-like_a/b/a_fold"/>
</dbReference>
<keyword evidence="8" id="KW-0028">Amino-acid biosynthesis</keyword>
<evidence type="ECO:0000256" key="8">
    <source>
        <dbReference type="PIRSR" id="PIRSR001589-1"/>
    </source>
</evidence>
<keyword evidence="8" id="KW-0061">Asparagine biosynthesis</keyword>
<keyword evidence="4 9" id="KW-0547">Nucleotide-binding</keyword>
<dbReference type="InterPro" id="IPR029055">
    <property type="entry name" value="Ntn_hydrolases_N"/>
</dbReference>
<dbReference type="CDD" id="cd00712">
    <property type="entry name" value="AsnB"/>
    <property type="match status" value="1"/>
</dbReference>
<dbReference type="GO" id="GO:0005829">
    <property type="term" value="C:cytosol"/>
    <property type="evidence" value="ECO:0007669"/>
    <property type="project" value="TreeGrafter"/>
</dbReference>
<keyword evidence="6 8" id="KW-0315">Glutamine amidotransferase</keyword>
<dbReference type="GO" id="GO:0005524">
    <property type="term" value="F:ATP binding"/>
    <property type="evidence" value="ECO:0007669"/>
    <property type="project" value="UniProtKB-KW"/>
</dbReference>
<name>A0AA94HQ18_DESDE</name>
<evidence type="ECO:0000259" key="11">
    <source>
        <dbReference type="PROSITE" id="PS51278"/>
    </source>
</evidence>
<evidence type="ECO:0000256" key="3">
    <source>
        <dbReference type="ARBA" id="ARBA00012737"/>
    </source>
</evidence>
<protein>
    <recommendedName>
        <fullName evidence="3">asparagine synthase (glutamine-hydrolyzing)</fullName>
        <ecNumber evidence="3">6.3.5.4</ecNumber>
    </recommendedName>
</protein>
<accession>A0AA94HQ18</accession>
<evidence type="ECO:0000256" key="2">
    <source>
        <dbReference type="ARBA" id="ARBA00005752"/>
    </source>
</evidence>
<dbReference type="SUPFAM" id="SSF52402">
    <property type="entry name" value="Adenine nucleotide alpha hydrolases-like"/>
    <property type="match status" value="1"/>
</dbReference>
<evidence type="ECO:0000256" key="4">
    <source>
        <dbReference type="ARBA" id="ARBA00022741"/>
    </source>
</evidence>
<dbReference type="EC" id="6.3.5.4" evidence="3"/>
<evidence type="ECO:0000256" key="9">
    <source>
        <dbReference type="PIRSR" id="PIRSR001589-2"/>
    </source>
</evidence>
<dbReference type="InterPro" id="IPR033738">
    <property type="entry name" value="AsnB_N"/>
</dbReference>
<dbReference type="GO" id="GO:0004066">
    <property type="term" value="F:asparagine synthase (glutamine-hydrolyzing) activity"/>
    <property type="evidence" value="ECO:0007669"/>
    <property type="project" value="UniProtKB-EC"/>
</dbReference>
<gene>
    <name evidence="12" type="ORF">SAMN02910291_00116</name>
</gene>
<comment type="similarity">
    <text evidence="2">Belongs to the asparagine synthetase family.</text>
</comment>
<dbReference type="EMBL" id="FPIW01000002">
    <property type="protein sequence ID" value="SFW12822.1"/>
    <property type="molecule type" value="Genomic_DNA"/>
</dbReference>
<evidence type="ECO:0000256" key="10">
    <source>
        <dbReference type="PIRSR" id="PIRSR001589-3"/>
    </source>
</evidence>
<sequence length="646" mass="72428">MCGIAGICRLDASPLDPQARHWVQAMTDRIAHRGPDGEGQWLNGPVCLGHRRLSIIDLGTGGQPMHSVDGRYTIVFNGEIYNFAELKEELSSAGACFQTSSDTEVILEGYRQWGVDCLARFNGMFAFALWDAVEQRLFCARDPFGKKPFFYTVQQGRLHFASELTALEQLRGQGAGLNLTLRPEAVMRYLAYEYVPTPQTVYGEVESLPPAHWLVLEGGSLRTGRYWDMPVPDENDRRSTDELCEELRVLLARAVRRRMVSDVPLGVFLSGGIDSSIVAGLMARQSSSPVKTFSIGFTEASYDESRYARIVAGTFGTDHHERVLSAEECADNLPGIISKMDVPMADASVAPTWLLSGVTREKVTVALGGDGADELWAGYEHYIGFKVAEWYNALPAVLRRKVVEPLARRLPSSAGYINPRLAVATFLRAAQAPAWQRVQTMLTAFTPDMQAEILSGSFRAQAPEFLAPERLFAPTREQYEHWPHNTAAPLARAFHVYVRQFMLDDILVKVDRCSMLHSLEVRAPFLDRDVAEFAARLPVDRKLHGFKRKWLLKRAFADLLPREILYRNKRGFQIPVAEWLRGRMRPLVEDLLSADSLRAQGIFDPAAVRALVDEHVSGRADLRKPLWTLLVFQLWWQAHNGSGTGI</sequence>
<dbReference type="GO" id="GO:0006529">
    <property type="term" value="P:asparagine biosynthetic process"/>
    <property type="evidence" value="ECO:0007669"/>
    <property type="project" value="UniProtKB-KW"/>
</dbReference>
<dbReference type="AlphaFoldDB" id="A0AA94HQ18"/>
<dbReference type="Proteomes" id="UP000182680">
    <property type="component" value="Unassembled WGS sequence"/>
</dbReference>
<dbReference type="NCBIfam" id="TIGR01536">
    <property type="entry name" value="asn_synth_AEB"/>
    <property type="match status" value="1"/>
</dbReference>
<dbReference type="Gene3D" id="3.60.20.10">
    <property type="entry name" value="Glutamine Phosphoribosylpyrophosphate, subunit 1, domain 1"/>
    <property type="match status" value="1"/>
</dbReference>
<evidence type="ECO:0000256" key="1">
    <source>
        <dbReference type="ARBA" id="ARBA00005187"/>
    </source>
</evidence>
<dbReference type="InterPro" id="IPR006426">
    <property type="entry name" value="Asn_synth_AEB"/>
</dbReference>
<comment type="pathway">
    <text evidence="1">Amino-acid biosynthesis; L-asparagine biosynthesis; L-asparagine from L-aspartate (L-Gln route): step 1/1.</text>
</comment>
<dbReference type="PROSITE" id="PS51278">
    <property type="entry name" value="GATASE_TYPE_2"/>
    <property type="match status" value="1"/>
</dbReference>
<feature type="active site" description="For GATase activity" evidence="8">
    <location>
        <position position="2"/>
    </location>
</feature>
<dbReference type="PANTHER" id="PTHR43284:SF1">
    <property type="entry name" value="ASPARAGINE SYNTHETASE"/>
    <property type="match status" value="1"/>
</dbReference>
<dbReference type="Pfam" id="PF00733">
    <property type="entry name" value="Asn_synthase"/>
    <property type="match status" value="1"/>
</dbReference>
<dbReference type="Pfam" id="PF13537">
    <property type="entry name" value="GATase_7"/>
    <property type="match status" value="1"/>
</dbReference>
<dbReference type="PIRSF" id="PIRSF001589">
    <property type="entry name" value="Asn_synthetase_glu-h"/>
    <property type="match status" value="1"/>
</dbReference>
<comment type="catalytic activity">
    <reaction evidence="7">
        <text>L-aspartate + L-glutamine + ATP + H2O = L-asparagine + L-glutamate + AMP + diphosphate + H(+)</text>
        <dbReference type="Rhea" id="RHEA:12228"/>
        <dbReference type="ChEBI" id="CHEBI:15377"/>
        <dbReference type="ChEBI" id="CHEBI:15378"/>
        <dbReference type="ChEBI" id="CHEBI:29985"/>
        <dbReference type="ChEBI" id="CHEBI:29991"/>
        <dbReference type="ChEBI" id="CHEBI:30616"/>
        <dbReference type="ChEBI" id="CHEBI:33019"/>
        <dbReference type="ChEBI" id="CHEBI:58048"/>
        <dbReference type="ChEBI" id="CHEBI:58359"/>
        <dbReference type="ChEBI" id="CHEBI:456215"/>
        <dbReference type="EC" id="6.3.5.4"/>
    </reaction>
</comment>
<dbReference type="CDD" id="cd01991">
    <property type="entry name" value="Asn_synthase_B_C"/>
    <property type="match status" value="1"/>
</dbReference>
<dbReference type="InterPro" id="IPR017932">
    <property type="entry name" value="GATase_2_dom"/>
</dbReference>
<feature type="binding site" evidence="9">
    <location>
        <position position="295"/>
    </location>
    <ligand>
        <name>ATP</name>
        <dbReference type="ChEBI" id="CHEBI:30616"/>
    </ligand>
</feature>
<dbReference type="Gene3D" id="3.40.50.620">
    <property type="entry name" value="HUPs"/>
    <property type="match status" value="1"/>
</dbReference>
<evidence type="ECO:0000256" key="7">
    <source>
        <dbReference type="ARBA" id="ARBA00048741"/>
    </source>
</evidence>
<evidence type="ECO:0000256" key="5">
    <source>
        <dbReference type="ARBA" id="ARBA00022840"/>
    </source>
</evidence>
<evidence type="ECO:0000313" key="12">
    <source>
        <dbReference type="EMBL" id="SFW12822.1"/>
    </source>
</evidence>
<dbReference type="PANTHER" id="PTHR43284">
    <property type="entry name" value="ASPARAGINE SYNTHETASE (GLUTAMINE-HYDROLYZING)"/>
    <property type="match status" value="1"/>
</dbReference>
<keyword evidence="5 9" id="KW-0067">ATP-binding</keyword>
<organism evidence="12 13">
    <name type="scientific">Desulfovibrio desulfuricans</name>
    <dbReference type="NCBI Taxonomy" id="876"/>
    <lineage>
        <taxon>Bacteria</taxon>
        <taxon>Pseudomonadati</taxon>
        <taxon>Thermodesulfobacteriota</taxon>
        <taxon>Desulfovibrionia</taxon>
        <taxon>Desulfovibrionales</taxon>
        <taxon>Desulfovibrionaceae</taxon>
        <taxon>Desulfovibrio</taxon>
    </lineage>
</organism>
<evidence type="ECO:0000256" key="6">
    <source>
        <dbReference type="ARBA" id="ARBA00022962"/>
    </source>
</evidence>
<dbReference type="InterPro" id="IPR001962">
    <property type="entry name" value="Asn_synthase"/>
</dbReference>
<feature type="binding site" evidence="9">
    <location>
        <position position="102"/>
    </location>
    <ligand>
        <name>L-glutamine</name>
        <dbReference type="ChEBI" id="CHEBI:58359"/>
    </ligand>
</feature>
<dbReference type="SUPFAM" id="SSF56235">
    <property type="entry name" value="N-terminal nucleophile aminohydrolases (Ntn hydrolases)"/>
    <property type="match status" value="1"/>
</dbReference>
<evidence type="ECO:0000313" key="13">
    <source>
        <dbReference type="Proteomes" id="UP000182680"/>
    </source>
</evidence>
<reference evidence="13" key="1">
    <citation type="submission" date="2016-11" db="EMBL/GenBank/DDBJ databases">
        <authorList>
            <person name="Jaros S."/>
            <person name="Januszkiewicz K."/>
            <person name="Wedrychowicz H."/>
        </authorList>
    </citation>
    <scope>NUCLEOTIDE SEQUENCE [LARGE SCALE GENOMIC DNA]</scope>
    <source>
        <strain evidence="13">DSM 7057</strain>
    </source>
</reference>
<feature type="site" description="Important for beta-aspartyl-AMP intermediate formation" evidence="10">
    <location>
        <position position="370"/>
    </location>
</feature>